<evidence type="ECO:0000256" key="6">
    <source>
        <dbReference type="RuleBase" id="RU000304"/>
    </source>
</evidence>
<dbReference type="PROSITE" id="PS50011">
    <property type="entry name" value="PROTEIN_KINASE_DOM"/>
    <property type="match status" value="1"/>
</dbReference>
<evidence type="ECO:0000256" key="5">
    <source>
        <dbReference type="PROSITE-ProRule" id="PRU10141"/>
    </source>
</evidence>
<feature type="compositionally biased region" description="Polar residues" evidence="7">
    <location>
        <begin position="33"/>
        <end position="42"/>
    </location>
</feature>
<accession>A0A699Y8W5</accession>
<dbReference type="InterPro" id="IPR000719">
    <property type="entry name" value="Prot_kinase_dom"/>
</dbReference>
<evidence type="ECO:0000256" key="2">
    <source>
        <dbReference type="ARBA" id="ARBA00022741"/>
    </source>
</evidence>
<evidence type="ECO:0000313" key="10">
    <source>
        <dbReference type="Proteomes" id="UP000485058"/>
    </source>
</evidence>
<dbReference type="Pfam" id="PF00069">
    <property type="entry name" value="Pkinase"/>
    <property type="match status" value="1"/>
</dbReference>
<proteinExistence type="inferred from homology"/>
<feature type="binding site" evidence="5">
    <location>
        <position position="88"/>
    </location>
    <ligand>
        <name>ATP</name>
        <dbReference type="ChEBI" id="CHEBI:30616"/>
    </ligand>
</feature>
<evidence type="ECO:0000256" key="7">
    <source>
        <dbReference type="SAM" id="MobiDB-lite"/>
    </source>
</evidence>
<evidence type="ECO:0000256" key="3">
    <source>
        <dbReference type="ARBA" id="ARBA00022777"/>
    </source>
</evidence>
<comment type="caution">
    <text evidence="9">The sequence shown here is derived from an EMBL/GenBank/DDBJ whole genome shotgun (WGS) entry which is preliminary data.</text>
</comment>
<dbReference type="SMART" id="SM00220">
    <property type="entry name" value="S_TKc"/>
    <property type="match status" value="1"/>
</dbReference>
<keyword evidence="6" id="KW-0723">Serine/threonine-protein kinase</keyword>
<dbReference type="GO" id="GO:0005524">
    <property type="term" value="F:ATP binding"/>
    <property type="evidence" value="ECO:0007669"/>
    <property type="project" value="UniProtKB-UniRule"/>
</dbReference>
<protein>
    <submittedName>
        <fullName evidence="9">Protein kinase domain-containing protein</fullName>
    </submittedName>
</protein>
<dbReference type="InterPro" id="IPR008271">
    <property type="entry name" value="Ser/Thr_kinase_AS"/>
</dbReference>
<dbReference type="GO" id="GO:0004674">
    <property type="term" value="F:protein serine/threonine kinase activity"/>
    <property type="evidence" value="ECO:0007669"/>
    <property type="project" value="UniProtKB-KW"/>
</dbReference>
<dbReference type="PROSITE" id="PS00108">
    <property type="entry name" value="PROTEIN_KINASE_ST"/>
    <property type="match status" value="1"/>
</dbReference>
<keyword evidence="10" id="KW-1185">Reference proteome</keyword>
<reference evidence="9 10" key="1">
    <citation type="submission" date="2020-02" db="EMBL/GenBank/DDBJ databases">
        <title>Draft genome sequence of Haematococcus lacustris strain NIES-144.</title>
        <authorList>
            <person name="Morimoto D."/>
            <person name="Nakagawa S."/>
            <person name="Yoshida T."/>
            <person name="Sawayama S."/>
        </authorList>
    </citation>
    <scope>NUCLEOTIDE SEQUENCE [LARGE SCALE GENOMIC DNA]</scope>
    <source>
        <strain evidence="9 10">NIES-144</strain>
    </source>
</reference>
<dbReference type="Proteomes" id="UP000485058">
    <property type="component" value="Unassembled WGS sequence"/>
</dbReference>
<keyword evidence="2 5" id="KW-0547">Nucleotide-binding</keyword>
<keyword evidence="4 5" id="KW-0067">ATP-binding</keyword>
<dbReference type="PANTHER" id="PTHR24347">
    <property type="entry name" value="SERINE/THREONINE-PROTEIN KINASE"/>
    <property type="match status" value="1"/>
</dbReference>
<feature type="region of interest" description="Disordered" evidence="7">
    <location>
        <begin position="1"/>
        <end position="44"/>
    </location>
</feature>
<comment type="similarity">
    <text evidence="6">Belongs to the protein kinase superfamily.</text>
</comment>
<evidence type="ECO:0000259" key="8">
    <source>
        <dbReference type="PROSITE" id="PS50011"/>
    </source>
</evidence>
<dbReference type="SUPFAM" id="SSF56112">
    <property type="entry name" value="Protein kinase-like (PK-like)"/>
    <property type="match status" value="1"/>
</dbReference>
<dbReference type="InterPro" id="IPR011009">
    <property type="entry name" value="Kinase-like_dom_sf"/>
</dbReference>
<evidence type="ECO:0000313" key="9">
    <source>
        <dbReference type="EMBL" id="GFH06513.1"/>
    </source>
</evidence>
<dbReference type="Gene3D" id="1.10.510.10">
    <property type="entry name" value="Transferase(Phosphotransferase) domain 1"/>
    <property type="match status" value="1"/>
</dbReference>
<dbReference type="EMBL" id="BLLF01000042">
    <property type="protein sequence ID" value="GFH06513.1"/>
    <property type="molecule type" value="Genomic_DNA"/>
</dbReference>
<evidence type="ECO:0000256" key="4">
    <source>
        <dbReference type="ARBA" id="ARBA00022840"/>
    </source>
</evidence>
<organism evidence="9 10">
    <name type="scientific">Haematococcus lacustris</name>
    <name type="common">Green alga</name>
    <name type="synonym">Haematococcus pluvialis</name>
    <dbReference type="NCBI Taxonomy" id="44745"/>
    <lineage>
        <taxon>Eukaryota</taxon>
        <taxon>Viridiplantae</taxon>
        <taxon>Chlorophyta</taxon>
        <taxon>core chlorophytes</taxon>
        <taxon>Chlorophyceae</taxon>
        <taxon>CS clade</taxon>
        <taxon>Chlamydomonadales</taxon>
        <taxon>Haematococcaceae</taxon>
        <taxon>Haematococcus</taxon>
    </lineage>
</organism>
<keyword evidence="1" id="KW-0808">Transferase</keyword>
<feature type="domain" description="Protein kinase" evidence="8">
    <location>
        <begin position="59"/>
        <end position="207"/>
    </location>
</feature>
<evidence type="ECO:0000256" key="1">
    <source>
        <dbReference type="ARBA" id="ARBA00022679"/>
    </source>
</evidence>
<dbReference type="PROSITE" id="PS00107">
    <property type="entry name" value="PROTEIN_KINASE_ATP"/>
    <property type="match status" value="1"/>
</dbReference>
<dbReference type="InterPro" id="IPR017441">
    <property type="entry name" value="Protein_kinase_ATP_BS"/>
</dbReference>
<sequence length="207" mass="23242">MDAREEKREEQTKAGHGDSSALTHLVPDLKAASNAQEPSDSASRYMCKLRTDRKVREVYRLGKTLGTGGFSVVRLAVDKQTRAEYACKIMSLPPAGQQVRENESTRDDILKEIDILCTLHHENVYLITEMLTGGELLEEVLSRGSFTEQEARCCFVQLLRGIRYLHSRGVVHRDLKLENLLLASAGDIRHIKIAGAVPCHKGWEYAH</sequence>
<dbReference type="AlphaFoldDB" id="A0A699Y8W5"/>
<gene>
    <name evidence="9" type="ORF">HaLaN_01158</name>
</gene>
<keyword evidence="3 9" id="KW-0418">Kinase</keyword>
<feature type="compositionally biased region" description="Basic and acidic residues" evidence="7">
    <location>
        <begin position="1"/>
        <end position="16"/>
    </location>
</feature>
<name>A0A699Y8W5_HAELA</name>